<feature type="transmembrane region" description="Helical" evidence="1">
    <location>
        <begin position="209"/>
        <end position="229"/>
    </location>
</feature>
<organism evidence="2 3">
    <name type="scientific">Candidatus Nitrosopumilus salarius BD31</name>
    <dbReference type="NCBI Taxonomy" id="859350"/>
    <lineage>
        <taxon>Archaea</taxon>
        <taxon>Nitrososphaerota</taxon>
        <taxon>Nitrososphaeria</taxon>
        <taxon>Nitrosopumilales</taxon>
        <taxon>Nitrosopumilaceae</taxon>
        <taxon>Nitrosopumilus</taxon>
    </lineage>
</organism>
<dbReference type="Proteomes" id="UP000003423">
    <property type="component" value="Unassembled WGS sequence"/>
</dbReference>
<feature type="transmembrane region" description="Helical" evidence="1">
    <location>
        <begin position="174"/>
        <end position="197"/>
    </location>
</feature>
<comment type="caution">
    <text evidence="2">The sequence shown here is derived from an EMBL/GenBank/DDBJ whole genome shotgun (WGS) entry which is preliminary data.</text>
</comment>
<evidence type="ECO:0000313" key="2">
    <source>
        <dbReference type="EMBL" id="EIJ65335.1"/>
    </source>
</evidence>
<keyword evidence="1" id="KW-1133">Transmembrane helix</keyword>
<sequence length="356" mass="39756">MKKQLNIRIFTILLIITLVSISTSFNSMAFAHFDHLPHNNGGGDQIGRYYVNQALEPEYAKPGEPTHIEFSIQDDDGNDVQNVETAVEIYDAITGQRIELFPWEFHPTGDFEVHYTFEKKGNYLLVISLADEGSSQEHVIPPRSILSSSYNCDCERVVFNISITPNIGTVWDSVMSAGILLPLIVFGSVLSMHFLNLRKNQNQPKNPEVIKYLIVFLAVAGGIIHLGVYADHGSLRLEYSVFLLAAAATQVAFGTFYVLMTVVQPITKSRQSVLSYYNKTVILNIIGFVGTAVLLGLYLYVVIFPPPLSPDNKPEELELDGIFSKSVEFATVIGIIYLMQYEKKKKNVLLNSIPSK</sequence>
<evidence type="ECO:0000256" key="1">
    <source>
        <dbReference type="SAM" id="Phobius"/>
    </source>
</evidence>
<dbReference type="EMBL" id="AEXL02000130">
    <property type="protein sequence ID" value="EIJ65335.1"/>
    <property type="molecule type" value="Genomic_DNA"/>
</dbReference>
<keyword evidence="3" id="KW-1185">Reference proteome</keyword>
<protein>
    <submittedName>
        <fullName evidence="2">Membrane protein</fullName>
    </submittedName>
</protein>
<proteinExistence type="predicted"/>
<feature type="transmembrane region" description="Helical" evidence="1">
    <location>
        <begin position="241"/>
        <end position="260"/>
    </location>
</feature>
<evidence type="ECO:0000313" key="3">
    <source>
        <dbReference type="Proteomes" id="UP000003423"/>
    </source>
</evidence>
<reference evidence="2 3" key="1">
    <citation type="journal article" date="2012" name="J. Bacteriol.">
        <title>Genome sequence of "Candidatus Nitrosopumilus salaria" BD31, an ammonia-oxidizing archaeon from the San Francisco Bay estuary.</title>
        <authorList>
            <person name="Mosier A.C."/>
            <person name="Allen E.E."/>
            <person name="Kim M."/>
            <person name="Ferriera S."/>
            <person name="Francis C.A."/>
        </authorList>
    </citation>
    <scope>NUCLEOTIDE SEQUENCE [LARGE SCALE GENOMIC DNA]</scope>
    <source>
        <strain evidence="2 3">BD31</strain>
    </source>
</reference>
<dbReference type="AlphaFoldDB" id="I3D0U2"/>
<name>I3D0U2_9ARCH</name>
<accession>I3D0U2</accession>
<feature type="transmembrane region" description="Helical" evidence="1">
    <location>
        <begin position="281"/>
        <end position="302"/>
    </location>
</feature>
<feature type="transmembrane region" description="Helical" evidence="1">
    <location>
        <begin position="322"/>
        <end position="339"/>
    </location>
</feature>
<gene>
    <name evidence="2" type="ORF">BD31_I0997</name>
</gene>
<keyword evidence="1" id="KW-0812">Transmembrane</keyword>
<keyword evidence="1" id="KW-0472">Membrane</keyword>
<dbReference type="PATRIC" id="fig|859350.6.peg.1607"/>